<dbReference type="EMBL" id="BLKC01000012">
    <property type="protein sequence ID" value="GFF29103.1"/>
    <property type="molecule type" value="Genomic_DNA"/>
</dbReference>
<evidence type="ECO:0000313" key="1">
    <source>
        <dbReference type="EMBL" id="GFF29103.1"/>
    </source>
</evidence>
<gene>
    <name evidence="1" type="ORF">IFM46972_02536</name>
</gene>
<comment type="caution">
    <text evidence="1">The sequence shown here is derived from an EMBL/GenBank/DDBJ whole genome shotgun (WGS) entry which is preliminary data.</text>
</comment>
<reference evidence="1 2" key="1">
    <citation type="submission" date="2020-01" db="EMBL/GenBank/DDBJ databases">
        <title>Draft genome sequence of Aspergillus udagawae IFM 46972.</title>
        <authorList>
            <person name="Takahashi H."/>
            <person name="Yaguchi T."/>
        </authorList>
    </citation>
    <scope>NUCLEOTIDE SEQUENCE [LARGE SCALE GENOMIC DNA]</scope>
    <source>
        <strain evidence="1 2">IFM 46972</strain>
    </source>
</reference>
<proteinExistence type="predicted"/>
<dbReference type="AlphaFoldDB" id="A0A8H3NGB3"/>
<accession>A0A8H3NGB3</accession>
<sequence>MLTEPVTRPQNGRRRTSFLDHFTQYRGEHTLMGSFS</sequence>
<protein>
    <submittedName>
        <fullName evidence="1">Uncharacterized protein</fullName>
    </submittedName>
</protein>
<dbReference type="Proteomes" id="UP000465221">
    <property type="component" value="Unassembled WGS sequence"/>
</dbReference>
<name>A0A8H3NGB3_9EURO</name>
<evidence type="ECO:0000313" key="2">
    <source>
        <dbReference type="Proteomes" id="UP000465221"/>
    </source>
</evidence>
<organism evidence="1 2">
    <name type="scientific">Aspergillus udagawae</name>
    <dbReference type="NCBI Taxonomy" id="91492"/>
    <lineage>
        <taxon>Eukaryota</taxon>
        <taxon>Fungi</taxon>
        <taxon>Dikarya</taxon>
        <taxon>Ascomycota</taxon>
        <taxon>Pezizomycotina</taxon>
        <taxon>Eurotiomycetes</taxon>
        <taxon>Eurotiomycetidae</taxon>
        <taxon>Eurotiales</taxon>
        <taxon>Aspergillaceae</taxon>
        <taxon>Aspergillus</taxon>
        <taxon>Aspergillus subgen. Fumigati</taxon>
    </lineage>
</organism>